<dbReference type="InterPro" id="IPR006439">
    <property type="entry name" value="HAD-SF_hydro_IA"/>
</dbReference>
<dbReference type="InterPro" id="IPR023214">
    <property type="entry name" value="HAD_sf"/>
</dbReference>
<reference evidence="2 3" key="1">
    <citation type="submission" date="2024-10" db="EMBL/GenBank/DDBJ databases">
        <title>Updated reference genomes for cyclostephanoid diatoms.</title>
        <authorList>
            <person name="Roberts W.R."/>
            <person name="Alverson A.J."/>
        </authorList>
    </citation>
    <scope>NUCLEOTIDE SEQUENCE [LARGE SCALE GENOMIC DNA]</scope>
    <source>
        <strain evidence="2 3">AJA010-31</strain>
    </source>
</reference>
<dbReference type="SUPFAM" id="SSF56784">
    <property type="entry name" value="HAD-like"/>
    <property type="match status" value="1"/>
</dbReference>
<dbReference type="InterPro" id="IPR036412">
    <property type="entry name" value="HAD-like_sf"/>
</dbReference>
<dbReference type="SFLD" id="SFLDG01129">
    <property type="entry name" value="C1.5:_HAD__Beta-PGM__Phosphata"/>
    <property type="match status" value="1"/>
</dbReference>
<comment type="caution">
    <text evidence="2">The sequence shown here is derived from an EMBL/GenBank/DDBJ whole genome shotgun (WGS) entry which is preliminary data.</text>
</comment>
<dbReference type="Pfam" id="PF00702">
    <property type="entry name" value="Hydrolase"/>
    <property type="match status" value="1"/>
</dbReference>
<proteinExistence type="predicted"/>
<dbReference type="Gene3D" id="1.10.150.240">
    <property type="entry name" value="Putative phosphatase, domain 2"/>
    <property type="match status" value="1"/>
</dbReference>
<dbReference type="Gene3D" id="3.40.50.1000">
    <property type="entry name" value="HAD superfamily/HAD-like"/>
    <property type="match status" value="1"/>
</dbReference>
<dbReference type="PANTHER" id="PTHR42896:SF2">
    <property type="entry name" value="CBBY-LIKE PROTEIN"/>
    <property type="match status" value="1"/>
</dbReference>
<organism evidence="2 3">
    <name type="scientific">Cyclotella atomus</name>
    <dbReference type="NCBI Taxonomy" id="382360"/>
    <lineage>
        <taxon>Eukaryota</taxon>
        <taxon>Sar</taxon>
        <taxon>Stramenopiles</taxon>
        <taxon>Ochrophyta</taxon>
        <taxon>Bacillariophyta</taxon>
        <taxon>Coscinodiscophyceae</taxon>
        <taxon>Thalassiosirophycidae</taxon>
        <taxon>Stephanodiscales</taxon>
        <taxon>Stephanodiscaceae</taxon>
        <taxon>Cyclotella</taxon>
    </lineage>
</organism>
<dbReference type="Proteomes" id="UP001530400">
    <property type="component" value="Unassembled WGS sequence"/>
</dbReference>
<dbReference type="EMBL" id="JALLPJ020000424">
    <property type="protein sequence ID" value="KAL3792625.1"/>
    <property type="molecule type" value="Genomic_DNA"/>
</dbReference>
<keyword evidence="1" id="KW-0732">Signal</keyword>
<dbReference type="PANTHER" id="PTHR42896">
    <property type="entry name" value="XYLULOSE-1,5-BISPHOSPHATE (XUBP) PHOSPHATASE"/>
    <property type="match status" value="1"/>
</dbReference>
<dbReference type="AlphaFoldDB" id="A0ABD3PX12"/>
<dbReference type="InterPro" id="IPR044999">
    <property type="entry name" value="CbbY-like"/>
</dbReference>
<sequence length="617" mass="67645">MVRCCTVLSLLWVVGVSFRLKFEVEVSRHLTLEDLDPEPHLNQARGKGSNKRIYDTMKAAAILLSTIPAALCFGPSSFRSSRSNTESRAHRPSTDLRASLEAILFDCDGVLADTERDGHRISFNIAFQENAINEEWGEERYGKLLETGGGKERMTAHWNEVGWPEQIPEENRAAKILELHLRKTDIFMNLIDEGKIPLRPGVLRLVDEAIANNIRLAVCSTSNEKAVSNLVSTLMGKQRASKFQIFAGDMVKAKKPAPDVYLMAVDQMGLDKSRCVIIEDSHIGVGAAVAADIACLVTKSSYTANEDFTGAKMIVEELGADPRTGVTLATLNGLLENGSEPAASLDLGVERGSTAAISTFPTGSRGIGVQMEGHIEKGGASWTGARFGDDTPQRLQGRGYSYTPSETYAASSPRGIGVRMEGHVERGGASWTGARFGEDESKQLRGYKYTPSETYEASSTARGLGVSMEDHIEKGGVSWTGARLGDGITGKKCGAPTPSKWHDRQDAEWKRQVLEESKEKDTRAPQLQYIEAYVKTCYLNNEESWLKRNKKKKPMTKKTKPPPAPVDIHVSVEETNQQAVARPSQDVDTTTTIYAKVTALQQNPLQLSEDKKSIILL</sequence>
<evidence type="ECO:0000256" key="1">
    <source>
        <dbReference type="SAM" id="SignalP"/>
    </source>
</evidence>
<dbReference type="InterPro" id="IPR023198">
    <property type="entry name" value="PGP-like_dom2"/>
</dbReference>
<name>A0ABD3PX12_9STRA</name>
<accession>A0ABD3PX12</accession>
<feature type="signal peptide" evidence="1">
    <location>
        <begin position="1"/>
        <end position="19"/>
    </location>
</feature>
<dbReference type="SFLD" id="SFLDS00003">
    <property type="entry name" value="Haloacid_Dehalogenase"/>
    <property type="match status" value="1"/>
</dbReference>
<feature type="chain" id="PRO_5044813307" evidence="1">
    <location>
        <begin position="20"/>
        <end position="617"/>
    </location>
</feature>
<protein>
    <submittedName>
        <fullName evidence="2">Uncharacterized protein</fullName>
    </submittedName>
</protein>
<evidence type="ECO:0000313" key="3">
    <source>
        <dbReference type="Proteomes" id="UP001530400"/>
    </source>
</evidence>
<gene>
    <name evidence="2" type="ORF">ACHAWO_008786</name>
</gene>
<keyword evidence="3" id="KW-1185">Reference proteome</keyword>
<evidence type="ECO:0000313" key="2">
    <source>
        <dbReference type="EMBL" id="KAL3792625.1"/>
    </source>
</evidence>
<dbReference type="NCBIfam" id="TIGR01509">
    <property type="entry name" value="HAD-SF-IA-v3"/>
    <property type="match status" value="1"/>
</dbReference>